<accession>A0A1G2U5D6</accession>
<evidence type="ECO:0000313" key="1">
    <source>
        <dbReference type="EMBL" id="OHB04140.1"/>
    </source>
</evidence>
<reference evidence="1 2" key="1">
    <citation type="journal article" date="2016" name="Nat. Commun.">
        <title>Thousands of microbial genomes shed light on interconnected biogeochemical processes in an aquifer system.</title>
        <authorList>
            <person name="Anantharaman K."/>
            <person name="Brown C.T."/>
            <person name="Hug L.A."/>
            <person name="Sharon I."/>
            <person name="Castelle C.J."/>
            <person name="Probst A.J."/>
            <person name="Thomas B.C."/>
            <person name="Singh A."/>
            <person name="Wilkins M.J."/>
            <person name="Karaoz U."/>
            <person name="Brodie E.L."/>
            <person name="Williams K.H."/>
            <person name="Hubbard S.S."/>
            <person name="Banfield J.F."/>
        </authorList>
    </citation>
    <scope>NUCLEOTIDE SEQUENCE [LARGE SCALE GENOMIC DNA]</scope>
</reference>
<dbReference type="Pfam" id="PF08843">
    <property type="entry name" value="AbiEii"/>
    <property type="match status" value="1"/>
</dbReference>
<name>A0A1G2U5D6_9BACT</name>
<dbReference type="EMBL" id="MHWD01000013">
    <property type="protein sequence ID" value="OHB04140.1"/>
    <property type="molecule type" value="Genomic_DNA"/>
</dbReference>
<sequence>MFPNILTKIQQRILRVIAGNNALCERFYLTGGTALAGFYFGHRYSEDLDFFSFNEVDPLNIDVFLKQSKKELEFDSFQYQQNMNRNLYFLKYGADELKIEFTFFPFLQIDKPVNNDGLRIDSAMDIAVNKLFTIYQRCAARDYIDLYVLCEKQGYKIEDLLAKARVKFDWHIDLLQLGTQFFKANEAMDFPRMIADIKPNQWRGFFIHEAEKLKNALI</sequence>
<protein>
    <recommendedName>
        <fullName evidence="3">Nucleotidyl transferase AbiEii/AbiGii toxin family protein</fullName>
    </recommendedName>
</protein>
<proteinExistence type="predicted"/>
<evidence type="ECO:0000313" key="2">
    <source>
        <dbReference type="Proteomes" id="UP000179283"/>
    </source>
</evidence>
<dbReference type="Gene3D" id="3.10.450.620">
    <property type="entry name" value="JHP933, nucleotidyltransferase-like core domain"/>
    <property type="match status" value="1"/>
</dbReference>
<comment type="caution">
    <text evidence="1">The sequence shown here is derived from an EMBL/GenBank/DDBJ whole genome shotgun (WGS) entry which is preliminary data.</text>
</comment>
<organism evidence="1 2">
    <name type="scientific">Candidatus Zambryskibacteria bacterium RIFCSPLOWO2_01_FULL_43_17</name>
    <dbReference type="NCBI Taxonomy" id="1802760"/>
    <lineage>
        <taxon>Bacteria</taxon>
        <taxon>Candidatus Zambryskiibacteriota</taxon>
    </lineage>
</organism>
<dbReference type="Proteomes" id="UP000179283">
    <property type="component" value="Unassembled WGS sequence"/>
</dbReference>
<evidence type="ECO:0008006" key="3">
    <source>
        <dbReference type="Google" id="ProtNLM"/>
    </source>
</evidence>
<dbReference type="AlphaFoldDB" id="A0A1G2U5D6"/>
<gene>
    <name evidence="1" type="ORF">A2920_01780</name>
</gene>
<dbReference type="InterPro" id="IPR014942">
    <property type="entry name" value="AbiEii"/>
</dbReference>